<feature type="region of interest" description="Disordered" evidence="1">
    <location>
        <begin position="1"/>
        <end position="69"/>
    </location>
</feature>
<feature type="compositionally biased region" description="Gly residues" evidence="1">
    <location>
        <begin position="17"/>
        <end position="26"/>
    </location>
</feature>
<dbReference type="OMA" id="QPNVVGG"/>
<dbReference type="Gramene" id="TraesCS6B03G0501000.1">
    <property type="protein sequence ID" value="TraesCS6B03G0501000.1.CDS1"/>
    <property type="gene ID" value="TraesCS6B03G0501000"/>
</dbReference>
<sequence length="88" mass="9034">MAAAQPNLVGGERLSQGGTGEEGGGPSEVDKWLGSSSFPAQRSQQPSPPAAHVDPASSDPEVRAAGQWRSASTLIQQAATIGRRPLVE</sequence>
<dbReference type="Gramene" id="TraesPARA_EIv1.0_2045330.1">
    <property type="protein sequence ID" value="TraesPARA_EIv1.0_2045330.1.CDS1"/>
    <property type="gene ID" value="TraesPARA_EIv1.0_2045330"/>
</dbReference>
<dbReference type="AlphaFoldDB" id="A0A3B6PKD1"/>
<evidence type="ECO:0000313" key="2">
    <source>
        <dbReference type="EnsemblPlants" id="TraesCS6B02G195100.1.cds1"/>
    </source>
</evidence>
<dbReference type="EnsemblPlants" id="TraesCS6B02G195100.1">
    <property type="protein sequence ID" value="TraesCS6B02G195100.1.cds1"/>
    <property type="gene ID" value="TraesCS6B02G195100"/>
</dbReference>
<accession>A0A3B6PKD1</accession>
<dbReference type="Gramene" id="TraesLDM6B03G03507250.1">
    <property type="protein sequence ID" value="TraesLDM6B03G03507250.1.CDS1"/>
    <property type="gene ID" value="TraesLDM6B03G03507250"/>
</dbReference>
<dbReference type="Gramene" id="TraesJUL6B03G03531120.1">
    <property type="protein sequence ID" value="TraesJUL6B03G03531120.1.CDS1"/>
    <property type="gene ID" value="TraesJUL6B03G03531120"/>
</dbReference>
<keyword evidence="3" id="KW-1185">Reference proteome</keyword>
<evidence type="ECO:0000313" key="3">
    <source>
        <dbReference type="Proteomes" id="UP000019116"/>
    </source>
</evidence>
<dbReference type="Proteomes" id="UP000019116">
    <property type="component" value="Chromosome 6B"/>
</dbReference>
<protein>
    <submittedName>
        <fullName evidence="2">Uncharacterized protein</fullName>
    </submittedName>
</protein>
<organism evidence="2">
    <name type="scientific">Triticum aestivum</name>
    <name type="common">Wheat</name>
    <dbReference type="NCBI Taxonomy" id="4565"/>
    <lineage>
        <taxon>Eukaryota</taxon>
        <taxon>Viridiplantae</taxon>
        <taxon>Streptophyta</taxon>
        <taxon>Embryophyta</taxon>
        <taxon>Tracheophyta</taxon>
        <taxon>Spermatophyta</taxon>
        <taxon>Magnoliopsida</taxon>
        <taxon>Liliopsida</taxon>
        <taxon>Poales</taxon>
        <taxon>Poaceae</taxon>
        <taxon>BOP clade</taxon>
        <taxon>Pooideae</taxon>
        <taxon>Triticodae</taxon>
        <taxon>Triticeae</taxon>
        <taxon>Triticinae</taxon>
        <taxon>Triticum</taxon>
    </lineage>
</organism>
<proteinExistence type="predicted"/>
<reference evidence="2" key="1">
    <citation type="submission" date="2018-08" db="EMBL/GenBank/DDBJ databases">
        <authorList>
            <person name="Rossello M."/>
        </authorList>
    </citation>
    <scope>NUCLEOTIDE SEQUENCE [LARGE SCALE GENOMIC DNA]</scope>
    <source>
        <strain evidence="2">cv. Chinese Spring</strain>
    </source>
</reference>
<dbReference type="Gramene" id="TraesCS6B02G195100.1">
    <property type="protein sequence ID" value="TraesCS6B02G195100.1.cds1"/>
    <property type="gene ID" value="TraesCS6B02G195100"/>
</dbReference>
<dbReference type="Gramene" id="TraesCLE_scaffold_222616_01G000100.1">
    <property type="protein sequence ID" value="TraesCLE_scaffold_222616_01G000100.1"/>
    <property type="gene ID" value="TraesCLE_scaffold_222616_01G000100"/>
</dbReference>
<dbReference type="Gramene" id="TraesNOR6B03G03536650.1">
    <property type="protein sequence ID" value="TraesNOR6B03G03536650.1.CDS1"/>
    <property type="gene ID" value="TraesNOR6B03G03536650"/>
</dbReference>
<name>A0A3B6PKD1_WHEAT</name>
<evidence type="ECO:0000256" key="1">
    <source>
        <dbReference type="SAM" id="MobiDB-lite"/>
    </source>
</evidence>
<reference evidence="2" key="2">
    <citation type="submission" date="2018-10" db="UniProtKB">
        <authorList>
            <consortium name="EnsemblPlants"/>
        </authorList>
    </citation>
    <scope>IDENTIFICATION</scope>
</reference>
<dbReference type="Gramene" id="TraesSYM6B03G03446920.1">
    <property type="protein sequence ID" value="TraesSYM6B03G03446920.1.CDS1"/>
    <property type="gene ID" value="TraesSYM6B03G03446920"/>
</dbReference>
<feature type="compositionally biased region" description="Low complexity" evidence="1">
    <location>
        <begin position="35"/>
        <end position="45"/>
    </location>
</feature>